<evidence type="ECO:0000313" key="7">
    <source>
        <dbReference type="Proteomes" id="UP000829354"/>
    </source>
</evidence>
<feature type="chain" id="PRO_5042067899" description="C-type LECtin" evidence="3">
    <location>
        <begin position="17"/>
        <end position="319"/>
    </location>
</feature>
<dbReference type="InterPro" id="IPR001304">
    <property type="entry name" value="C-type_lectin-like"/>
</dbReference>
<reference evidence="6 7" key="1">
    <citation type="submission" date="2022-04" db="EMBL/GenBank/DDBJ databases">
        <title>Chromosome-level reference genomes for two strains of Caenorhabditis briggsae: an improved platform for comparative genomics.</title>
        <authorList>
            <person name="Stevens L."/>
            <person name="Andersen E."/>
        </authorList>
    </citation>
    <scope>NUCLEOTIDE SEQUENCE [LARGE SCALE GENOMIC DNA]</scope>
    <source>
        <strain evidence="6">VX34</strain>
        <tissue evidence="6">Whole-organism</tissue>
    </source>
</reference>
<evidence type="ECO:0008006" key="8">
    <source>
        <dbReference type="Google" id="ProtNLM"/>
    </source>
</evidence>
<dbReference type="CDD" id="cd00037">
    <property type="entry name" value="CLECT"/>
    <property type="match status" value="1"/>
</dbReference>
<evidence type="ECO:0000256" key="1">
    <source>
        <dbReference type="ARBA" id="ARBA00023157"/>
    </source>
</evidence>
<sequence length="319" mass="35832">MKSLIVLLLFLPFLFSELNVICTNGFTLINNKCLRLFVEPTSRRNAEKHCSTFAGTLVTIKSAEDNTAVSTIIENSTKRAWIGLYCFENDPEKCSWDSENGNAKEYNNFAANFPYIEMDKCVYFKSSGKLAGKWLSGDCQEDQRSFVCEIPTSFEAENCLTMSLKTTVTKTSGFWYDTDCLATEHFLCKRSIGKDCESSPSTVAPLESKEYYSFFMKSGTFSSPNYPKDYTANSTSVYSLATLGSQKIRLTFNEILTEPDYDQILIYDGDSVESPLIGNFSGVHFKKQIESSTNNLYITFITDSTVNSFGFTASFQSII</sequence>
<proteinExistence type="predicted"/>
<dbReference type="PROSITE" id="PS50041">
    <property type="entry name" value="C_TYPE_LECTIN_2"/>
    <property type="match status" value="1"/>
</dbReference>
<dbReference type="CDD" id="cd00041">
    <property type="entry name" value="CUB"/>
    <property type="match status" value="1"/>
</dbReference>
<dbReference type="Gene3D" id="2.60.120.290">
    <property type="entry name" value="Spermadhesin, CUB domain"/>
    <property type="match status" value="1"/>
</dbReference>
<name>A0AAE9E5Z8_CAEBR</name>
<protein>
    <recommendedName>
        <fullName evidence="8">C-type LECtin</fullName>
    </recommendedName>
</protein>
<keyword evidence="7" id="KW-1185">Reference proteome</keyword>
<feature type="signal peptide" evidence="3">
    <location>
        <begin position="1"/>
        <end position="16"/>
    </location>
</feature>
<dbReference type="SUPFAM" id="SSF56436">
    <property type="entry name" value="C-type lectin-like"/>
    <property type="match status" value="2"/>
</dbReference>
<dbReference type="PROSITE" id="PS01180">
    <property type="entry name" value="CUB"/>
    <property type="match status" value="1"/>
</dbReference>
<dbReference type="PANTHER" id="PTHR22991:SF41">
    <property type="entry name" value="CUB DOMAIN-CONTAINING PROTEIN-RELATED"/>
    <property type="match status" value="1"/>
</dbReference>
<dbReference type="InterPro" id="IPR016187">
    <property type="entry name" value="CTDL_fold"/>
</dbReference>
<dbReference type="AlphaFoldDB" id="A0AAE9E5Z8"/>
<evidence type="ECO:0000256" key="2">
    <source>
        <dbReference type="PROSITE-ProRule" id="PRU00059"/>
    </source>
</evidence>
<evidence type="ECO:0000259" key="4">
    <source>
        <dbReference type="PROSITE" id="PS01180"/>
    </source>
</evidence>
<dbReference type="Gene3D" id="3.10.100.10">
    <property type="entry name" value="Mannose-Binding Protein A, subunit A"/>
    <property type="match status" value="1"/>
</dbReference>
<dbReference type="Proteomes" id="UP000829354">
    <property type="component" value="Chromosome II"/>
</dbReference>
<dbReference type="InterPro" id="IPR050976">
    <property type="entry name" value="Snaclec"/>
</dbReference>
<dbReference type="Pfam" id="PF00431">
    <property type="entry name" value="CUB"/>
    <property type="match status" value="1"/>
</dbReference>
<gene>
    <name evidence="6" type="ORF">L5515_013292</name>
</gene>
<accession>A0AAE9E5Z8</accession>
<dbReference type="EMBL" id="CP092621">
    <property type="protein sequence ID" value="UMM16165.1"/>
    <property type="molecule type" value="Genomic_DNA"/>
</dbReference>
<feature type="domain" description="C-type lectin" evidence="5">
    <location>
        <begin position="29"/>
        <end position="141"/>
    </location>
</feature>
<keyword evidence="3" id="KW-0732">Signal</keyword>
<evidence type="ECO:0000256" key="3">
    <source>
        <dbReference type="SAM" id="SignalP"/>
    </source>
</evidence>
<dbReference type="PANTHER" id="PTHR22991">
    <property type="entry name" value="PROTEIN CBG13490"/>
    <property type="match status" value="1"/>
</dbReference>
<dbReference type="InterPro" id="IPR000859">
    <property type="entry name" value="CUB_dom"/>
</dbReference>
<dbReference type="SMART" id="SM00042">
    <property type="entry name" value="CUB"/>
    <property type="match status" value="1"/>
</dbReference>
<keyword evidence="1" id="KW-1015">Disulfide bond</keyword>
<dbReference type="SUPFAM" id="SSF49854">
    <property type="entry name" value="Spermadhesin, CUB domain"/>
    <property type="match status" value="1"/>
</dbReference>
<organism evidence="6 7">
    <name type="scientific">Caenorhabditis briggsae</name>
    <dbReference type="NCBI Taxonomy" id="6238"/>
    <lineage>
        <taxon>Eukaryota</taxon>
        <taxon>Metazoa</taxon>
        <taxon>Ecdysozoa</taxon>
        <taxon>Nematoda</taxon>
        <taxon>Chromadorea</taxon>
        <taxon>Rhabditida</taxon>
        <taxon>Rhabditina</taxon>
        <taxon>Rhabditomorpha</taxon>
        <taxon>Rhabditoidea</taxon>
        <taxon>Rhabditidae</taxon>
        <taxon>Peloderinae</taxon>
        <taxon>Caenorhabditis</taxon>
    </lineage>
</organism>
<feature type="domain" description="CUB" evidence="4">
    <location>
        <begin position="196"/>
        <end position="318"/>
    </location>
</feature>
<evidence type="ECO:0000313" key="6">
    <source>
        <dbReference type="EMBL" id="UMM16165.1"/>
    </source>
</evidence>
<dbReference type="InterPro" id="IPR035914">
    <property type="entry name" value="Sperma_CUB_dom_sf"/>
</dbReference>
<evidence type="ECO:0000259" key="5">
    <source>
        <dbReference type="PROSITE" id="PS50041"/>
    </source>
</evidence>
<dbReference type="Pfam" id="PF00059">
    <property type="entry name" value="Lectin_C"/>
    <property type="match status" value="1"/>
</dbReference>
<dbReference type="InterPro" id="IPR016186">
    <property type="entry name" value="C-type_lectin-like/link_sf"/>
</dbReference>
<comment type="caution">
    <text evidence="2">Lacks conserved residue(s) required for the propagation of feature annotation.</text>
</comment>
<dbReference type="SMART" id="SM00034">
    <property type="entry name" value="CLECT"/>
    <property type="match status" value="1"/>
</dbReference>